<evidence type="ECO:0000313" key="21">
    <source>
        <dbReference type="Proteomes" id="UP001446205"/>
    </source>
</evidence>
<comment type="caution">
    <text evidence="20">The sequence shown here is derived from an EMBL/GenBank/DDBJ whole genome shotgun (WGS) entry which is preliminary data.</text>
</comment>
<evidence type="ECO:0000256" key="3">
    <source>
        <dbReference type="ARBA" id="ARBA00004663"/>
    </source>
</evidence>
<feature type="transmembrane region" description="Helical" evidence="19">
    <location>
        <begin position="41"/>
        <end position="61"/>
    </location>
</feature>
<keyword evidence="12 19" id="KW-1133">Transmembrane helix</keyword>
<feature type="transmembrane region" description="Helical" evidence="19">
    <location>
        <begin position="178"/>
        <end position="196"/>
    </location>
</feature>
<name>A0ABU9D4Z1_9PROT</name>
<keyword evidence="10 19" id="KW-0812">Transmembrane</keyword>
<evidence type="ECO:0000256" key="11">
    <source>
        <dbReference type="ARBA" id="ARBA00022842"/>
    </source>
</evidence>
<evidence type="ECO:0000256" key="1">
    <source>
        <dbReference type="ARBA" id="ARBA00001946"/>
    </source>
</evidence>
<proteinExistence type="inferred from homology"/>
<comment type="cofactor">
    <cofactor evidence="1 19">
        <name>Mg(2+)</name>
        <dbReference type="ChEBI" id="CHEBI:18420"/>
    </cofactor>
</comment>
<evidence type="ECO:0000313" key="20">
    <source>
        <dbReference type="EMBL" id="MEK8088622.1"/>
    </source>
</evidence>
<dbReference type="EMBL" id="JBBPCO010000002">
    <property type="protein sequence ID" value="MEK8088622.1"/>
    <property type="molecule type" value="Genomic_DNA"/>
</dbReference>
<dbReference type="EC" id="2.7.8.26" evidence="5 19"/>
<dbReference type="PANTHER" id="PTHR34148:SF1">
    <property type="entry name" value="ADENOSYLCOBINAMIDE-GDP RIBAZOLETRANSFERASE"/>
    <property type="match status" value="1"/>
</dbReference>
<comment type="function">
    <text evidence="14 19">Joins adenosylcobinamide-GDP and alpha-ribazole to generate adenosylcobalamin (Ado-cobalamin). Also synthesizes adenosylcobalamin 5'-phosphate from adenosylcobinamide-GDP and alpha-ribazole 5'-phosphate.</text>
</comment>
<evidence type="ECO:0000256" key="17">
    <source>
        <dbReference type="ARBA" id="ARBA00048623"/>
    </source>
</evidence>
<evidence type="ECO:0000256" key="16">
    <source>
        <dbReference type="ARBA" id="ARBA00032853"/>
    </source>
</evidence>
<gene>
    <name evidence="19" type="primary">cobS</name>
    <name evidence="20" type="ORF">WOB96_02480</name>
</gene>
<evidence type="ECO:0000256" key="8">
    <source>
        <dbReference type="ARBA" id="ARBA00022573"/>
    </source>
</evidence>
<feature type="transmembrane region" description="Helical" evidence="19">
    <location>
        <begin position="137"/>
        <end position="157"/>
    </location>
</feature>
<evidence type="ECO:0000256" key="18">
    <source>
        <dbReference type="ARBA" id="ARBA00049504"/>
    </source>
</evidence>
<dbReference type="Pfam" id="PF02654">
    <property type="entry name" value="CobS"/>
    <property type="match status" value="1"/>
</dbReference>
<dbReference type="NCBIfam" id="NF001277">
    <property type="entry name" value="PRK00235.1-3"/>
    <property type="match status" value="1"/>
</dbReference>
<keyword evidence="9 19" id="KW-0808">Transferase</keyword>
<keyword evidence="13 19" id="KW-0472">Membrane</keyword>
<comment type="subcellular location">
    <subcellularLocation>
        <location evidence="2 19">Cell membrane</location>
        <topology evidence="2 19">Multi-pass membrane protein</topology>
    </subcellularLocation>
</comment>
<dbReference type="PANTHER" id="PTHR34148">
    <property type="entry name" value="ADENOSYLCOBINAMIDE-GDP RIBAZOLETRANSFERASE"/>
    <property type="match status" value="1"/>
</dbReference>
<evidence type="ECO:0000256" key="10">
    <source>
        <dbReference type="ARBA" id="ARBA00022692"/>
    </source>
</evidence>
<dbReference type="GO" id="GO:0051073">
    <property type="term" value="F:adenosylcobinamide-GDP ribazoletransferase activity"/>
    <property type="evidence" value="ECO:0007669"/>
    <property type="project" value="UniProtKB-EC"/>
</dbReference>
<comment type="catalytic activity">
    <reaction evidence="18 19">
        <text>alpha-ribazole 5'-phosphate + adenosylcob(III)inamide-GDP = adenosylcob(III)alamin 5'-phosphate + GMP + H(+)</text>
        <dbReference type="Rhea" id="RHEA:23560"/>
        <dbReference type="ChEBI" id="CHEBI:15378"/>
        <dbReference type="ChEBI" id="CHEBI:57918"/>
        <dbReference type="ChEBI" id="CHEBI:58115"/>
        <dbReference type="ChEBI" id="CHEBI:60487"/>
        <dbReference type="ChEBI" id="CHEBI:60493"/>
        <dbReference type="EC" id="2.7.8.26"/>
    </reaction>
</comment>
<feature type="transmembrane region" description="Helical" evidence="19">
    <location>
        <begin position="111"/>
        <end position="131"/>
    </location>
</feature>
<evidence type="ECO:0000256" key="14">
    <source>
        <dbReference type="ARBA" id="ARBA00025228"/>
    </source>
</evidence>
<evidence type="ECO:0000256" key="2">
    <source>
        <dbReference type="ARBA" id="ARBA00004651"/>
    </source>
</evidence>
<keyword evidence="7 19" id="KW-1003">Cell membrane</keyword>
<keyword evidence="11 19" id="KW-0460">Magnesium</keyword>
<evidence type="ECO:0000256" key="6">
    <source>
        <dbReference type="ARBA" id="ARBA00015850"/>
    </source>
</evidence>
<sequence length="251" mass="26468">MIHRELRRLCAALGFFTRIPCPRNFGPVASDLQDAAKYLPLVGWLVGGAAALVVWLAGLVFPQPVAVLLSLLATLLLTGAIHEDGFADSCDGFGGGWTREQILGILQDSRIGAFGAIGLFMLLGLKVLSLSGLPATALPLALIAAHSLSRLFAISFMQTHVYVRVDGSGKSGDVARKLAPGSLLLAVIIGLAPLLLISPTKALGIVLVLLFARWLLGRYFARRLGGYTGDCLGAAQQLSEVLVYLVILALA</sequence>
<reference evidence="20 21" key="1">
    <citation type="submission" date="2024-04" db="EMBL/GenBank/DDBJ databases">
        <authorList>
            <person name="Abashina T."/>
            <person name="Shaikin A."/>
        </authorList>
    </citation>
    <scope>NUCLEOTIDE SEQUENCE [LARGE SCALE GENOMIC DNA]</scope>
    <source>
        <strain evidence="20 21">AAFK</strain>
    </source>
</reference>
<keyword evidence="21" id="KW-1185">Reference proteome</keyword>
<evidence type="ECO:0000256" key="4">
    <source>
        <dbReference type="ARBA" id="ARBA00010561"/>
    </source>
</evidence>
<keyword evidence="8 19" id="KW-0169">Cobalamin biosynthesis</keyword>
<comment type="catalytic activity">
    <reaction evidence="17 19">
        <text>alpha-ribazole + adenosylcob(III)inamide-GDP = adenosylcob(III)alamin + GMP + H(+)</text>
        <dbReference type="Rhea" id="RHEA:16049"/>
        <dbReference type="ChEBI" id="CHEBI:10329"/>
        <dbReference type="ChEBI" id="CHEBI:15378"/>
        <dbReference type="ChEBI" id="CHEBI:18408"/>
        <dbReference type="ChEBI" id="CHEBI:58115"/>
        <dbReference type="ChEBI" id="CHEBI:60487"/>
        <dbReference type="EC" id="2.7.8.26"/>
    </reaction>
</comment>
<comment type="pathway">
    <text evidence="3 19">Cofactor biosynthesis; adenosylcobalamin biosynthesis; adenosylcobalamin from cob(II)yrinate a,c-diamide: step 7/7.</text>
</comment>
<dbReference type="Proteomes" id="UP001446205">
    <property type="component" value="Unassembled WGS sequence"/>
</dbReference>
<dbReference type="NCBIfam" id="TIGR00317">
    <property type="entry name" value="cobS"/>
    <property type="match status" value="1"/>
</dbReference>
<dbReference type="RefSeq" id="WP_341369688.1">
    <property type="nucleotide sequence ID" value="NZ_JBBPCO010000002.1"/>
</dbReference>
<evidence type="ECO:0000256" key="5">
    <source>
        <dbReference type="ARBA" id="ARBA00013200"/>
    </source>
</evidence>
<protein>
    <recommendedName>
        <fullName evidence="6 19">Adenosylcobinamide-GDP ribazoletransferase</fullName>
        <ecNumber evidence="5 19">2.7.8.26</ecNumber>
    </recommendedName>
    <alternativeName>
        <fullName evidence="16 19">Cobalamin synthase</fullName>
    </alternativeName>
    <alternativeName>
        <fullName evidence="15 19">Cobalamin-5'-phosphate synthase</fullName>
    </alternativeName>
</protein>
<dbReference type="InterPro" id="IPR003805">
    <property type="entry name" value="CobS"/>
</dbReference>
<evidence type="ECO:0000256" key="13">
    <source>
        <dbReference type="ARBA" id="ARBA00023136"/>
    </source>
</evidence>
<dbReference type="HAMAP" id="MF_00719">
    <property type="entry name" value="CobS"/>
    <property type="match status" value="1"/>
</dbReference>
<evidence type="ECO:0000256" key="12">
    <source>
        <dbReference type="ARBA" id="ARBA00022989"/>
    </source>
</evidence>
<evidence type="ECO:0000256" key="9">
    <source>
        <dbReference type="ARBA" id="ARBA00022679"/>
    </source>
</evidence>
<evidence type="ECO:0000256" key="19">
    <source>
        <dbReference type="HAMAP-Rule" id="MF_00719"/>
    </source>
</evidence>
<organism evidence="20 21">
    <name type="scientific">Thermithiobacillus plumbiphilus</name>
    <dbReference type="NCBI Taxonomy" id="1729899"/>
    <lineage>
        <taxon>Bacteria</taxon>
        <taxon>Pseudomonadati</taxon>
        <taxon>Pseudomonadota</taxon>
        <taxon>Acidithiobacillia</taxon>
        <taxon>Acidithiobacillales</taxon>
        <taxon>Thermithiobacillaceae</taxon>
        <taxon>Thermithiobacillus</taxon>
    </lineage>
</organism>
<evidence type="ECO:0000256" key="7">
    <source>
        <dbReference type="ARBA" id="ARBA00022475"/>
    </source>
</evidence>
<accession>A0ABU9D4Z1</accession>
<comment type="similarity">
    <text evidence="4 19">Belongs to the CobS family.</text>
</comment>
<evidence type="ECO:0000256" key="15">
    <source>
        <dbReference type="ARBA" id="ARBA00032605"/>
    </source>
</evidence>